<dbReference type="InterPro" id="IPR050346">
    <property type="entry name" value="FMO-like"/>
</dbReference>
<reference evidence="21" key="1">
    <citation type="journal article" date="2002" name="Science">
        <title>The draft genome of Ciona intestinalis: insights into chordate and vertebrate origins.</title>
        <authorList>
            <person name="Dehal P."/>
            <person name="Satou Y."/>
            <person name="Campbell R.K."/>
            <person name="Chapman J."/>
            <person name="Degnan B."/>
            <person name="De Tomaso A."/>
            <person name="Davidson B."/>
            <person name="Di Gregorio A."/>
            <person name="Gelpke M."/>
            <person name="Goodstein D.M."/>
            <person name="Harafuji N."/>
            <person name="Hastings K.E."/>
            <person name="Ho I."/>
            <person name="Hotta K."/>
            <person name="Huang W."/>
            <person name="Kawashima T."/>
            <person name="Lemaire P."/>
            <person name="Martinez D."/>
            <person name="Meinertzhagen I.A."/>
            <person name="Necula S."/>
            <person name="Nonaka M."/>
            <person name="Putnam N."/>
            <person name="Rash S."/>
            <person name="Saiga H."/>
            <person name="Satake M."/>
            <person name="Terry A."/>
            <person name="Yamada L."/>
            <person name="Wang H.G."/>
            <person name="Awazu S."/>
            <person name="Azumi K."/>
            <person name="Boore J."/>
            <person name="Branno M."/>
            <person name="Chin-Bow S."/>
            <person name="DeSantis R."/>
            <person name="Doyle S."/>
            <person name="Francino P."/>
            <person name="Keys D.N."/>
            <person name="Haga S."/>
            <person name="Hayashi H."/>
            <person name="Hino K."/>
            <person name="Imai K.S."/>
            <person name="Inaba K."/>
            <person name="Kano S."/>
            <person name="Kobayashi K."/>
            <person name="Kobayashi M."/>
            <person name="Lee B.I."/>
            <person name="Makabe K.W."/>
            <person name="Manohar C."/>
            <person name="Matassi G."/>
            <person name="Medina M."/>
            <person name="Mochizuki Y."/>
            <person name="Mount S."/>
            <person name="Morishita T."/>
            <person name="Miura S."/>
            <person name="Nakayama A."/>
            <person name="Nishizaka S."/>
            <person name="Nomoto H."/>
            <person name="Ohta F."/>
            <person name="Oishi K."/>
            <person name="Rigoutsos I."/>
            <person name="Sano M."/>
            <person name="Sasaki A."/>
            <person name="Sasakura Y."/>
            <person name="Shoguchi E."/>
            <person name="Shin-i T."/>
            <person name="Spagnuolo A."/>
            <person name="Stainier D."/>
            <person name="Suzuki M.M."/>
            <person name="Tassy O."/>
            <person name="Takatori N."/>
            <person name="Tokuoka M."/>
            <person name="Yagi K."/>
            <person name="Yoshizaki F."/>
            <person name="Wada S."/>
            <person name="Zhang C."/>
            <person name="Hyatt P.D."/>
            <person name="Larimer F."/>
            <person name="Detter C."/>
            <person name="Doggett N."/>
            <person name="Glavina T."/>
            <person name="Hawkins T."/>
            <person name="Richardson P."/>
            <person name="Lucas S."/>
            <person name="Kohara Y."/>
            <person name="Levine M."/>
            <person name="Satoh N."/>
            <person name="Rokhsar D.S."/>
        </authorList>
    </citation>
    <scope>NUCLEOTIDE SEQUENCE [LARGE SCALE GENOMIC DNA]</scope>
</reference>
<name>F6SD56_CIOIN</name>
<evidence type="ECO:0000256" key="2">
    <source>
        <dbReference type="ARBA" id="ARBA00004389"/>
    </source>
</evidence>
<reference evidence="20" key="3">
    <citation type="submission" date="2025-08" db="UniProtKB">
        <authorList>
            <consortium name="Ensembl"/>
        </authorList>
    </citation>
    <scope>IDENTIFICATION</scope>
</reference>
<dbReference type="GO" id="GO:0047822">
    <property type="term" value="F:hypotaurine monooxygenase activity"/>
    <property type="evidence" value="ECO:0007669"/>
    <property type="project" value="RHEA"/>
</dbReference>
<evidence type="ECO:0000256" key="8">
    <source>
        <dbReference type="ARBA" id="ARBA00022857"/>
    </source>
</evidence>
<evidence type="ECO:0000256" key="1">
    <source>
        <dbReference type="ARBA" id="ARBA00001974"/>
    </source>
</evidence>
<comment type="catalytic activity">
    <reaction evidence="15">
        <text>hypotaurine + NADPH + O2 + H(+) = taurine + NADP(+) + H2O</text>
        <dbReference type="Rhea" id="RHEA:69819"/>
        <dbReference type="ChEBI" id="CHEBI:15377"/>
        <dbReference type="ChEBI" id="CHEBI:15378"/>
        <dbReference type="ChEBI" id="CHEBI:15379"/>
        <dbReference type="ChEBI" id="CHEBI:57783"/>
        <dbReference type="ChEBI" id="CHEBI:57853"/>
        <dbReference type="ChEBI" id="CHEBI:58349"/>
        <dbReference type="ChEBI" id="CHEBI:507393"/>
        <dbReference type="EC" id="1.14.13.8"/>
    </reaction>
    <physiologicalReaction direction="left-to-right" evidence="15">
        <dbReference type="Rhea" id="RHEA:69820"/>
    </physiologicalReaction>
</comment>
<evidence type="ECO:0000256" key="18">
    <source>
        <dbReference type="PIRNR" id="PIRNR000332"/>
    </source>
</evidence>
<evidence type="ECO:0000256" key="10">
    <source>
        <dbReference type="ARBA" id="ARBA00023002"/>
    </source>
</evidence>
<comment type="catalytic activity">
    <reaction evidence="17">
        <text>N,N-dimethylaniline + NADPH + O2 + H(+) = N,N-dimethylaniline N-oxide + NADP(+) + H2O</text>
        <dbReference type="Rhea" id="RHEA:24468"/>
        <dbReference type="ChEBI" id="CHEBI:15377"/>
        <dbReference type="ChEBI" id="CHEBI:15378"/>
        <dbReference type="ChEBI" id="CHEBI:15379"/>
        <dbReference type="ChEBI" id="CHEBI:16269"/>
        <dbReference type="ChEBI" id="CHEBI:17735"/>
        <dbReference type="ChEBI" id="CHEBI:57783"/>
        <dbReference type="ChEBI" id="CHEBI:58349"/>
        <dbReference type="EC" id="1.14.13.8"/>
    </reaction>
    <physiologicalReaction direction="left-to-right" evidence="17">
        <dbReference type="Rhea" id="RHEA:24469"/>
    </physiologicalReaction>
</comment>
<dbReference type="GO" id="GO:0004499">
    <property type="term" value="F:N,N-dimethylaniline monooxygenase activity"/>
    <property type="evidence" value="ECO:0000318"/>
    <property type="project" value="GO_Central"/>
</dbReference>
<evidence type="ECO:0000313" key="20">
    <source>
        <dbReference type="Ensembl" id="ENSCINP00000021123.3"/>
    </source>
</evidence>
<dbReference type="PRINTS" id="PR00370">
    <property type="entry name" value="FMOXYGENASE"/>
</dbReference>
<organism evidence="20 21">
    <name type="scientific">Ciona intestinalis</name>
    <name type="common">Transparent sea squirt</name>
    <name type="synonym">Ascidia intestinalis</name>
    <dbReference type="NCBI Taxonomy" id="7719"/>
    <lineage>
        <taxon>Eukaryota</taxon>
        <taxon>Metazoa</taxon>
        <taxon>Chordata</taxon>
        <taxon>Tunicata</taxon>
        <taxon>Ascidiacea</taxon>
        <taxon>Phlebobranchia</taxon>
        <taxon>Cionidae</taxon>
        <taxon>Ciona</taxon>
    </lineage>
</organism>
<comment type="catalytic activity">
    <reaction evidence="16">
        <text>trimethylamine + NADPH + O2 = trimethylamine N-oxide + NADP(+) + H2O</text>
        <dbReference type="Rhea" id="RHEA:31979"/>
        <dbReference type="ChEBI" id="CHEBI:15377"/>
        <dbReference type="ChEBI" id="CHEBI:15379"/>
        <dbReference type="ChEBI" id="CHEBI:15724"/>
        <dbReference type="ChEBI" id="CHEBI:57783"/>
        <dbReference type="ChEBI" id="CHEBI:58349"/>
        <dbReference type="ChEBI" id="CHEBI:58389"/>
        <dbReference type="EC" id="1.14.13.148"/>
    </reaction>
    <physiologicalReaction direction="left-to-right" evidence="16">
        <dbReference type="Rhea" id="RHEA:31980"/>
    </physiologicalReaction>
</comment>
<dbReference type="PANTHER" id="PTHR23023">
    <property type="entry name" value="DIMETHYLANILINE MONOOXYGENASE"/>
    <property type="match status" value="1"/>
</dbReference>
<keyword evidence="8 18" id="KW-0521">NADP</keyword>
<dbReference type="GO" id="GO:0050660">
    <property type="term" value="F:flavin adenine dinucleotide binding"/>
    <property type="evidence" value="ECO:0007669"/>
    <property type="project" value="InterPro"/>
</dbReference>
<keyword evidence="11 18" id="KW-0503">Monooxygenase</keyword>
<keyword evidence="9" id="KW-1133">Transmembrane helix</keyword>
<dbReference type="GO" id="GO:0005789">
    <property type="term" value="C:endoplasmic reticulum membrane"/>
    <property type="evidence" value="ECO:0007669"/>
    <property type="project" value="UniProtKB-SubCell"/>
</dbReference>
<evidence type="ECO:0000256" key="12">
    <source>
        <dbReference type="ARBA" id="ARBA00023136"/>
    </source>
</evidence>
<dbReference type="OMA" id="CLPYTMG"/>
<dbReference type="STRING" id="7719.ENSCINP00000021123"/>
<dbReference type="Pfam" id="PF00743">
    <property type="entry name" value="FMO-like"/>
    <property type="match status" value="1"/>
</dbReference>
<dbReference type="EMBL" id="EAAA01002225">
    <property type="status" value="NOT_ANNOTATED_CDS"/>
    <property type="molecule type" value="Genomic_DNA"/>
</dbReference>
<dbReference type="Ensembl" id="ENSCINT00000021123.3">
    <property type="protein sequence ID" value="ENSCINP00000021123.3"/>
    <property type="gene ID" value="ENSCING00000009191.3"/>
</dbReference>
<evidence type="ECO:0000313" key="21">
    <source>
        <dbReference type="Proteomes" id="UP000008144"/>
    </source>
</evidence>
<dbReference type="Gene3D" id="3.50.50.60">
    <property type="entry name" value="FAD/NAD(P)-binding domain"/>
    <property type="match status" value="1"/>
</dbReference>
<evidence type="ECO:0000256" key="15">
    <source>
        <dbReference type="ARBA" id="ARBA00048041"/>
    </source>
</evidence>
<comment type="catalytic activity">
    <reaction evidence="14">
        <text>hypotaurine + NADH + O2 + H(+) = taurine + NAD(+) + H2O</text>
        <dbReference type="Rhea" id="RHEA:74111"/>
        <dbReference type="ChEBI" id="CHEBI:15377"/>
        <dbReference type="ChEBI" id="CHEBI:15378"/>
        <dbReference type="ChEBI" id="CHEBI:15379"/>
        <dbReference type="ChEBI" id="CHEBI:57540"/>
        <dbReference type="ChEBI" id="CHEBI:57853"/>
        <dbReference type="ChEBI" id="CHEBI:57945"/>
        <dbReference type="ChEBI" id="CHEBI:507393"/>
        <dbReference type="EC" id="1.14.13.8"/>
    </reaction>
    <physiologicalReaction direction="left-to-right" evidence="14">
        <dbReference type="Rhea" id="RHEA:74112"/>
    </physiologicalReaction>
</comment>
<evidence type="ECO:0000256" key="9">
    <source>
        <dbReference type="ARBA" id="ARBA00022989"/>
    </source>
</evidence>
<evidence type="ECO:0000256" key="13">
    <source>
        <dbReference type="ARBA" id="ARBA00045957"/>
    </source>
</evidence>
<comment type="similarity">
    <text evidence="3 18 19">Belongs to the FMO family.</text>
</comment>
<dbReference type="GO" id="GO:0034899">
    <property type="term" value="F:trimethylamine monooxygenase activity"/>
    <property type="evidence" value="ECO:0007669"/>
    <property type="project" value="UniProtKB-EC"/>
</dbReference>
<keyword evidence="12 18" id="KW-0472">Membrane</keyword>
<dbReference type="EC" id="1.-.-.-" evidence="19"/>
<evidence type="ECO:0000256" key="16">
    <source>
        <dbReference type="ARBA" id="ARBA00048088"/>
    </source>
</evidence>
<keyword evidence="5" id="KW-0812">Transmembrane</keyword>
<evidence type="ECO:0000256" key="19">
    <source>
        <dbReference type="RuleBase" id="RU361177"/>
    </source>
</evidence>
<dbReference type="SUPFAM" id="SSF51905">
    <property type="entry name" value="FAD/NAD(P)-binding domain"/>
    <property type="match status" value="3"/>
</dbReference>
<dbReference type="Proteomes" id="UP000008144">
    <property type="component" value="Chromosome 5"/>
</dbReference>
<dbReference type="InterPro" id="IPR000960">
    <property type="entry name" value="Flavin_mOase"/>
</dbReference>
<keyword evidence="21" id="KW-1185">Reference proteome</keyword>
<keyword evidence="6 18" id="KW-0256">Endoplasmic reticulum</keyword>
<comment type="function">
    <text evidence="13">Broad spectrum monooxygenase that catalyzes the oxygenation of a wide variety of nitrogen- and sulfur-containing compounds including xenobiotics. Catalyzes the S-oxygenation of hypotaurine to produce taurine, an organic osmolyte involved in cell volume regulation as well as a variety of cytoprotective and developmental processes. In vitro, catalyzes the N-oxygenation of trimethylamine (TMA) to produce trimethylamine N-oxide (TMAO) and could therefore participate to the detoxification of this compound that is generated by the action of gut microbiota from dietary precursors such as choline, choline containing compounds, betaine or L-carnitine.</text>
</comment>
<reference evidence="20" key="2">
    <citation type="journal article" date="2008" name="Genome Biol.">
        <title>Improved genome assembly and evidence-based global gene model set for the chordate Ciona intestinalis: new insight into intron and operon populations.</title>
        <authorList>
            <person name="Satou Y."/>
            <person name="Mineta K."/>
            <person name="Ogasawara M."/>
            <person name="Sasakura Y."/>
            <person name="Shoguchi E."/>
            <person name="Ueno K."/>
            <person name="Yamada L."/>
            <person name="Matsumoto J."/>
            <person name="Wasserscheid J."/>
            <person name="Dewar K."/>
            <person name="Wiley G.B."/>
            <person name="Macmil S.L."/>
            <person name="Roe B.A."/>
            <person name="Zeller R.W."/>
            <person name="Hastings K.E."/>
            <person name="Lemaire P."/>
            <person name="Lindquist E."/>
            <person name="Endo T."/>
            <person name="Hotta K."/>
            <person name="Inaba K."/>
        </authorList>
    </citation>
    <scope>NUCLEOTIDE SEQUENCE [LARGE SCALE GENOMIC DNA]</scope>
    <source>
        <strain evidence="20">wild type</strain>
    </source>
</reference>
<comment type="cofactor">
    <cofactor evidence="1 18 19">
        <name>FAD</name>
        <dbReference type="ChEBI" id="CHEBI:57692"/>
    </cofactor>
</comment>
<sequence>IMVKRVCVVGAGPSGLVSIKSCLENGLQPVCYEMTSNIGGLWNNDERVEKGLCPKAYKRLTTNICKEVSAYTDFPMPKNWPPFFNWKQYLEYFHSYTSHFKLREYIQFNVKVNSITESPSYDETGSWMVHIENLVTGQTSVTEFDAVMVATGSQRKPNYPSYPGMNDVFQGQTIHAGHYESAEDFRGKSVVVVGGGPSGCDLAVDCSTFSENVFLSSRSGFYIIPRVLTGGLPLLMSSLTSRFQMMIQRWMPSWLVGKMFLNMIEERINHTELGVKPKHNVESLLRRITITDELPLLIYSGRVKTRPDIEKFGKNSVTFVDGRTSKADVVVLGTGYRPSYDFLSPRIIPEKLEDVRLYEWIFPFNLKHPSTLSFIGLVLEDTGAANSSADLQSRFVAKVLSGKMKLDSVDQMKRDWNNERQAMLSATGGIFVPRGPLNVYQEQLARKMGVLPSFLRLIFTDPRLAFNFYFGPILPYHYRIVGDNSKPECREYALNAVSNIWNGLKLRRLSTASTSITQLVKYGQFLLAMTNSRSYVVYI</sequence>
<keyword evidence="7 18" id="KW-0274">FAD</keyword>
<dbReference type="GO" id="GO:0050661">
    <property type="term" value="F:NADP binding"/>
    <property type="evidence" value="ECO:0007669"/>
    <property type="project" value="InterPro"/>
</dbReference>
<dbReference type="FunFam" id="3.50.50.60:FF:000159">
    <property type="entry name" value="Dimethylaniline monooxygenase [N-oxide-forming]"/>
    <property type="match status" value="1"/>
</dbReference>
<dbReference type="HOGENOM" id="CLU_006909_8_2_1"/>
<comment type="subcellular location">
    <subcellularLocation>
        <location evidence="2">Endoplasmic reticulum membrane</location>
        <topology evidence="2">Single-pass membrane protein</topology>
    </subcellularLocation>
</comment>
<keyword evidence="10 18" id="KW-0560">Oxidoreductase</keyword>
<proteinExistence type="inferred from homology"/>
<dbReference type="InterPro" id="IPR036188">
    <property type="entry name" value="FAD/NAD-bd_sf"/>
</dbReference>
<dbReference type="PIRSF" id="PIRSF000332">
    <property type="entry name" value="FMO"/>
    <property type="match status" value="1"/>
</dbReference>
<keyword evidence="4 18" id="KW-0285">Flavoprotein</keyword>
<evidence type="ECO:0000256" key="4">
    <source>
        <dbReference type="ARBA" id="ARBA00022630"/>
    </source>
</evidence>
<dbReference type="AlphaFoldDB" id="F6SD56"/>
<evidence type="ECO:0000256" key="11">
    <source>
        <dbReference type="ARBA" id="ARBA00023033"/>
    </source>
</evidence>
<dbReference type="GeneTree" id="ENSGT00940000167393"/>
<evidence type="ECO:0000256" key="7">
    <source>
        <dbReference type="ARBA" id="ARBA00022827"/>
    </source>
</evidence>
<reference evidence="20" key="4">
    <citation type="submission" date="2025-09" db="UniProtKB">
        <authorList>
            <consortium name="Ensembl"/>
        </authorList>
    </citation>
    <scope>IDENTIFICATION</scope>
</reference>
<protein>
    <recommendedName>
        <fullName evidence="19">Flavin-containing monooxygenase</fullName>
        <ecNumber evidence="19">1.-.-.-</ecNumber>
    </recommendedName>
</protein>
<evidence type="ECO:0000256" key="14">
    <source>
        <dbReference type="ARBA" id="ARBA00047338"/>
    </source>
</evidence>
<dbReference type="InterPro" id="IPR020946">
    <property type="entry name" value="Flavin_mOase-like"/>
</dbReference>
<accession>F6SD56</accession>
<dbReference type="InParanoid" id="F6SD56"/>
<evidence type="ECO:0000256" key="6">
    <source>
        <dbReference type="ARBA" id="ARBA00022824"/>
    </source>
</evidence>
<gene>
    <name evidence="20" type="primary">LOC100183540</name>
</gene>
<evidence type="ECO:0000256" key="3">
    <source>
        <dbReference type="ARBA" id="ARBA00009183"/>
    </source>
</evidence>
<evidence type="ECO:0000256" key="5">
    <source>
        <dbReference type="ARBA" id="ARBA00022692"/>
    </source>
</evidence>
<evidence type="ECO:0000256" key="17">
    <source>
        <dbReference type="ARBA" id="ARBA00049443"/>
    </source>
</evidence>